<reference evidence="2" key="1">
    <citation type="journal article" date="2020" name="bioRxiv">
        <title>A rank-normalized archaeal taxonomy based on genome phylogeny resolves widespread incomplete and uneven classifications.</title>
        <authorList>
            <person name="Rinke C."/>
            <person name="Chuvochina M."/>
            <person name="Mussig A.J."/>
            <person name="Chaumeil P.-A."/>
            <person name="Waite D.W."/>
            <person name="Whitman W.B."/>
            <person name="Parks D.H."/>
            <person name="Hugenholtz P."/>
        </authorList>
    </citation>
    <scope>NUCLEOTIDE SEQUENCE</scope>
    <source>
        <strain evidence="2">UBA8839</strain>
    </source>
</reference>
<accession>A0A832SQP1</accession>
<dbReference type="InterPro" id="IPR038723">
    <property type="entry name" value="ArnR1-like_HTH"/>
</dbReference>
<evidence type="ECO:0000313" key="3">
    <source>
        <dbReference type="Proteomes" id="UP000651120"/>
    </source>
</evidence>
<dbReference type="EMBL" id="DUJP01000008">
    <property type="protein sequence ID" value="HII46131.1"/>
    <property type="molecule type" value="Genomic_DNA"/>
</dbReference>
<dbReference type="InterPro" id="IPR036390">
    <property type="entry name" value="WH_DNA-bd_sf"/>
</dbReference>
<dbReference type="SUPFAM" id="SSF46785">
    <property type="entry name" value="Winged helix' DNA-binding domain"/>
    <property type="match status" value="1"/>
</dbReference>
<dbReference type="OMA" id="YRSFQRY"/>
<organism evidence="2 3">
    <name type="scientific">Pyrobaculum aerophilum</name>
    <dbReference type="NCBI Taxonomy" id="13773"/>
    <lineage>
        <taxon>Archaea</taxon>
        <taxon>Thermoproteota</taxon>
        <taxon>Thermoprotei</taxon>
        <taxon>Thermoproteales</taxon>
        <taxon>Thermoproteaceae</taxon>
        <taxon>Pyrobaculum</taxon>
    </lineage>
</organism>
<dbReference type="GeneID" id="1463778"/>
<dbReference type="Proteomes" id="UP000651120">
    <property type="component" value="Unassembled WGS sequence"/>
</dbReference>
<name>A0A832SQP1_9CREN</name>
<dbReference type="Gene3D" id="1.10.10.10">
    <property type="entry name" value="Winged helix-like DNA-binding domain superfamily/Winged helix DNA-binding domain"/>
    <property type="match status" value="1"/>
</dbReference>
<dbReference type="Pfam" id="PF14947">
    <property type="entry name" value="HTH_45"/>
    <property type="match status" value="1"/>
</dbReference>
<proteinExistence type="predicted"/>
<protein>
    <submittedName>
        <fullName evidence="2">Transcriptional regulator</fullName>
    </submittedName>
</protein>
<gene>
    <name evidence="2" type="ORF">HA333_01275</name>
</gene>
<feature type="domain" description="ArnR1-like winged helix-turn-helix" evidence="1">
    <location>
        <begin position="13"/>
        <end position="78"/>
    </location>
</feature>
<dbReference type="AlphaFoldDB" id="A0A832SQP1"/>
<evidence type="ECO:0000259" key="1">
    <source>
        <dbReference type="Pfam" id="PF14947"/>
    </source>
</evidence>
<comment type="caution">
    <text evidence="2">The sequence shown here is derived from an EMBL/GenBank/DDBJ whole genome shotgun (WGS) entry which is preliminary data.</text>
</comment>
<sequence length="91" mass="10399">MKKQKKFYPDLYVIAKILLSLADGRSKREAALLSGVNYNRFLQYVEYLRERGLVAGEEELRLTPKGAEAAARLAELIKELTGEEPMDVKRK</sequence>
<dbReference type="InterPro" id="IPR036388">
    <property type="entry name" value="WH-like_DNA-bd_sf"/>
</dbReference>
<dbReference type="RefSeq" id="WP_011009080.1">
    <property type="nucleotide sequence ID" value="NZ_DAIOPL010000022.1"/>
</dbReference>
<evidence type="ECO:0000313" key="2">
    <source>
        <dbReference type="EMBL" id="HII46131.1"/>
    </source>
</evidence>